<proteinExistence type="predicted"/>
<dbReference type="Pfam" id="PF01590">
    <property type="entry name" value="GAF"/>
    <property type="match status" value="1"/>
</dbReference>
<dbReference type="InterPro" id="IPR036457">
    <property type="entry name" value="PPM-type-like_dom_sf"/>
</dbReference>
<evidence type="ECO:0000313" key="2">
    <source>
        <dbReference type="EMBL" id="MBT1541860.1"/>
    </source>
</evidence>
<protein>
    <submittedName>
        <fullName evidence="2">GAF domain-containing protein</fullName>
    </submittedName>
</protein>
<gene>
    <name evidence="2" type="ORF">KK103_08815</name>
</gene>
<reference evidence="2" key="1">
    <citation type="submission" date="2021-05" db="EMBL/GenBank/DDBJ databases">
        <title>Whole genome sequence of Curtobacterium flaccumfaciens pv. flaccumfaciens strain CFBP 3417.</title>
        <authorList>
            <person name="Osdaghi E."/>
            <person name="Taghouti G."/>
            <person name="Portier P."/>
            <person name="Fazliarab A."/>
            <person name="Taghavi S.M."/>
            <person name="Briand M."/>
            <person name="Le-Saux M."/>
            <person name="Jacques M.-A."/>
        </authorList>
    </citation>
    <scope>NUCLEOTIDE SEQUENCE</scope>
    <source>
        <strain evidence="2">CFBP 3417</strain>
    </source>
</reference>
<dbReference type="InterPro" id="IPR029016">
    <property type="entry name" value="GAF-like_dom_sf"/>
</dbReference>
<dbReference type="InterPro" id="IPR001932">
    <property type="entry name" value="PPM-type_phosphatase-like_dom"/>
</dbReference>
<dbReference type="InterPro" id="IPR003018">
    <property type="entry name" value="GAF"/>
</dbReference>
<evidence type="ECO:0000313" key="3">
    <source>
        <dbReference type="Proteomes" id="UP000709437"/>
    </source>
</evidence>
<dbReference type="EMBL" id="JAHEWX010000009">
    <property type="protein sequence ID" value="MBT1541860.1"/>
    <property type="molecule type" value="Genomic_DNA"/>
</dbReference>
<dbReference type="SUPFAM" id="SSF55781">
    <property type="entry name" value="GAF domain-like"/>
    <property type="match status" value="1"/>
</dbReference>
<dbReference type="AlphaFoldDB" id="A0A9Q2W6G0"/>
<comment type="caution">
    <text evidence="2">The sequence shown here is derived from an EMBL/GenBank/DDBJ whole genome shotgun (WGS) entry which is preliminary data.</text>
</comment>
<sequence>MTNHLADADRRTAVIEALAILGSGPEERFDRITRMAHEAFDVPLTFLNLVHHDLVTTQSTFGWHQGSSVPASEQFCATTVLSREPMVIPDASLDARFADTAAVAEHGIRFYAGAPLTMIDGTRVGTLCLMDAVPRTFSPEDVALLRDLARWTERELGVAIDLGRVRRVLDGLVPDPVAVPGYALDVLVAQHDGGGGDVADWRLAPDDALHVTVGRVSAAGPASGLLAAVVRGAVVARTGAEVQDTIVGLEAQVTADLSAADAVGSLFHLRLDPTSGHVDFGDAGHGLAVLVPADGPARVLRPVDLPLGLQPVSIPRSSGSLDLAPGDRLAICTQGVLTLDGTRRLDDLAALVRSAPDGAGVIERVRTAVAVDAEVDVTLVVLTRL</sequence>
<dbReference type="SMART" id="SM00065">
    <property type="entry name" value="GAF"/>
    <property type="match status" value="1"/>
</dbReference>
<dbReference type="PANTHER" id="PTHR43102:SF2">
    <property type="entry name" value="GAF DOMAIN-CONTAINING PROTEIN"/>
    <property type="match status" value="1"/>
</dbReference>
<dbReference type="RefSeq" id="WP_056072204.1">
    <property type="nucleotide sequence ID" value="NZ_JAHEWX010000009.1"/>
</dbReference>
<dbReference type="PANTHER" id="PTHR43102">
    <property type="entry name" value="SLR1143 PROTEIN"/>
    <property type="match status" value="1"/>
</dbReference>
<organism evidence="2 3">
    <name type="scientific">Curtobacterium flaccumfaciens pv. flaccumfaciens</name>
    <dbReference type="NCBI Taxonomy" id="138532"/>
    <lineage>
        <taxon>Bacteria</taxon>
        <taxon>Bacillati</taxon>
        <taxon>Actinomycetota</taxon>
        <taxon>Actinomycetes</taxon>
        <taxon>Micrococcales</taxon>
        <taxon>Microbacteriaceae</taxon>
        <taxon>Curtobacterium</taxon>
    </lineage>
</organism>
<dbReference type="Pfam" id="PF07228">
    <property type="entry name" value="SpoIIE"/>
    <property type="match status" value="1"/>
</dbReference>
<feature type="domain" description="GAF" evidence="1">
    <location>
        <begin position="24"/>
        <end position="166"/>
    </location>
</feature>
<accession>A0A9Q2W6G0</accession>
<name>A0A9Q2W6G0_9MICO</name>
<dbReference type="Proteomes" id="UP000709437">
    <property type="component" value="Unassembled WGS sequence"/>
</dbReference>
<dbReference type="Gene3D" id="3.60.40.10">
    <property type="entry name" value="PPM-type phosphatase domain"/>
    <property type="match status" value="1"/>
</dbReference>
<evidence type="ECO:0000259" key="1">
    <source>
        <dbReference type="SMART" id="SM00065"/>
    </source>
</evidence>
<dbReference type="Gene3D" id="3.30.450.40">
    <property type="match status" value="1"/>
</dbReference>